<reference evidence="2" key="1">
    <citation type="submission" date="2007-10" db="EMBL/GenBank/DDBJ databases">
        <title>Complete sequence of Salinispora arenicola CNS-205.</title>
        <authorList>
            <consortium name="US DOE Joint Genome Institute"/>
            <person name="Copeland A."/>
            <person name="Lucas S."/>
            <person name="Lapidus A."/>
            <person name="Barry K."/>
            <person name="Glavina del Rio T."/>
            <person name="Dalin E."/>
            <person name="Tice H."/>
            <person name="Pitluck S."/>
            <person name="Foster B."/>
            <person name="Schmutz J."/>
            <person name="Larimer F."/>
            <person name="Land M."/>
            <person name="Hauser L."/>
            <person name="Kyrpides N."/>
            <person name="Ivanova N."/>
            <person name="Jensen P.R."/>
            <person name="Moore B.S."/>
            <person name="Penn K."/>
            <person name="Jenkins C."/>
            <person name="Udwary D."/>
            <person name="Xiang L."/>
            <person name="Gontang E."/>
            <person name="Richardson P."/>
        </authorList>
    </citation>
    <scope>NUCLEOTIDE SEQUENCE [LARGE SCALE GENOMIC DNA]</scope>
    <source>
        <strain evidence="2">CNS-205</strain>
    </source>
</reference>
<dbReference type="AlphaFoldDB" id="A8LZ15"/>
<organism evidence="2">
    <name type="scientific">Salinispora arenicola (strain CNS-205)</name>
    <dbReference type="NCBI Taxonomy" id="391037"/>
    <lineage>
        <taxon>Bacteria</taxon>
        <taxon>Bacillati</taxon>
        <taxon>Actinomycetota</taxon>
        <taxon>Actinomycetes</taxon>
        <taxon>Micromonosporales</taxon>
        <taxon>Micromonosporaceae</taxon>
        <taxon>Salinispora</taxon>
    </lineage>
</organism>
<dbReference type="HOGENOM" id="CLU_1467206_0_0_11"/>
<feature type="region of interest" description="Disordered" evidence="1">
    <location>
        <begin position="153"/>
        <end position="184"/>
    </location>
</feature>
<accession>A8LZ15</accession>
<evidence type="ECO:0000256" key="1">
    <source>
        <dbReference type="SAM" id="MobiDB-lite"/>
    </source>
</evidence>
<dbReference type="PATRIC" id="fig|391037.6.peg.3603"/>
<dbReference type="OrthoDB" id="3400224at2"/>
<sequence length="184" mass="20024">MGLADTIRIALGRLTPAEQEERDRAARQRMAANDEQAALIRQRAAREPRHSHEELMEIAAGVSSLDLICHMDALNRIGRMMWETDDWVQPTEANGRLVRLDGGMVRATLSGPHVATLLFRTGFARHQGSELNRASARRVYSAVAAIVDEIDPAAGSDEPIPPVVLDARPVVTASGDDEDEPGLG</sequence>
<evidence type="ECO:0000313" key="2">
    <source>
        <dbReference type="EMBL" id="ABV99375.1"/>
    </source>
</evidence>
<gene>
    <name evidence="2" type="ordered locus">Sare_3575</name>
</gene>
<protein>
    <submittedName>
        <fullName evidence="2">Uncharacterized protein</fullName>
    </submittedName>
</protein>
<feature type="compositionally biased region" description="Acidic residues" evidence="1">
    <location>
        <begin position="175"/>
        <end position="184"/>
    </location>
</feature>
<name>A8LZ15_SALAI</name>
<proteinExistence type="predicted"/>
<dbReference type="KEGG" id="saq:Sare_3575"/>
<dbReference type="EMBL" id="CP000850">
    <property type="protein sequence ID" value="ABV99375.1"/>
    <property type="molecule type" value="Genomic_DNA"/>
</dbReference>